<sequence>MQLEIESNRIEDFLLDSEVINYSHPLVQQKINSKNTEH</sequence>
<evidence type="ECO:0000313" key="2">
    <source>
        <dbReference type="Proteomes" id="UP000183988"/>
    </source>
</evidence>
<organism evidence="1 2">
    <name type="scientific">Ornithinibacillus halophilus</name>
    <dbReference type="NCBI Taxonomy" id="930117"/>
    <lineage>
        <taxon>Bacteria</taxon>
        <taxon>Bacillati</taxon>
        <taxon>Bacillota</taxon>
        <taxon>Bacilli</taxon>
        <taxon>Bacillales</taxon>
        <taxon>Bacillaceae</taxon>
        <taxon>Ornithinibacillus</taxon>
    </lineage>
</organism>
<evidence type="ECO:0000313" key="1">
    <source>
        <dbReference type="EMBL" id="SHF98666.1"/>
    </source>
</evidence>
<accession>A0A1M5G4L8</accession>
<dbReference type="EMBL" id="FQVW01000011">
    <property type="protein sequence ID" value="SHF98666.1"/>
    <property type="molecule type" value="Genomic_DNA"/>
</dbReference>
<reference evidence="1 2" key="1">
    <citation type="submission" date="2016-11" db="EMBL/GenBank/DDBJ databases">
        <authorList>
            <person name="Jaros S."/>
            <person name="Januszkiewicz K."/>
            <person name="Wedrychowicz H."/>
        </authorList>
    </citation>
    <scope>NUCLEOTIDE SEQUENCE [LARGE SCALE GENOMIC DNA]</scope>
    <source>
        <strain evidence="1 2">IBRC-M 10683</strain>
    </source>
</reference>
<keyword evidence="2" id="KW-1185">Reference proteome</keyword>
<proteinExistence type="predicted"/>
<gene>
    <name evidence="1" type="ORF">SAMN05216225_101165</name>
</gene>
<protein>
    <submittedName>
        <fullName evidence="1">Uncharacterized protein</fullName>
    </submittedName>
</protein>
<dbReference type="Proteomes" id="UP000183988">
    <property type="component" value="Unassembled WGS sequence"/>
</dbReference>
<dbReference type="STRING" id="930117.SAMN05216225_101165"/>
<name>A0A1M5G4L8_9BACI</name>
<dbReference type="AlphaFoldDB" id="A0A1M5G4L8"/>